<evidence type="ECO:0000313" key="2">
    <source>
        <dbReference type="EMBL" id="CAB3646241.1"/>
    </source>
</evidence>
<dbReference type="AlphaFoldDB" id="A0A6J4ZX71"/>
<dbReference type="InterPro" id="IPR041527">
    <property type="entry name" value="YhcG_N"/>
</dbReference>
<sequence length="93" mass="10776">MTDLLPNSPDYALWLTSLKLRVEQARQRAALSVNRELIGLYWQIGHDILERQERQGWGAKVIDRLASDLKAAFPDMRSFSPRNLKYMRAFAEA</sequence>
<evidence type="ECO:0000313" key="3">
    <source>
        <dbReference type="Proteomes" id="UP000494249"/>
    </source>
</evidence>
<organism evidence="2 3">
    <name type="scientific">Paraburkholderia phenoliruptrix</name>
    <dbReference type="NCBI Taxonomy" id="252970"/>
    <lineage>
        <taxon>Bacteria</taxon>
        <taxon>Pseudomonadati</taxon>
        <taxon>Pseudomonadota</taxon>
        <taxon>Betaproteobacteria</taxon>
        <taxon>Burkholderiales</taxon>
        <taxon>Burkholderiaceae</taxon>
        <taxon>Paraburkholderia</taxon>
    </lineage>
</organism>
<protein>
    <recommendedName>
        <fullName evidence="1">YhcG N-terminal domain-containing protein</fullName>
    </recommendedName>
</protein>
<proteinExistence type="predicted"/>
<evidence type="ECO:0000259" key="1">
    <source>
        <dbReference type="Pfam" id="PF17761"/>
    </source>
</evidence>
<gene>
    <name evidence="2" type="ORF">LMG22037_00613</name>
</gene>
<dbReference type="PANTHER" id="PTHR30547">
    <property type="entry name" value="UNCHARACTERIZED PROTEIN YHCG-RELATED"/>
    <property type="match status" value="1"/>
</dbReference>
<name>A0A6J4ZX71_9BURK</name>
<feature type="domain" description="YhcG N-terminal" evidence="1">
    <location>
        <begin position="18"/>
        <end position="92"/>
    </location>
</feature>
<dbReference type="InterPro" id="IPR053148">
    <property type="entry name" value="PD-DEXK-like_domain"/>
</dbReference>
<dbReference type="Pfam" id="PF17761">
    <property type="entry name" value="DUF1016_N"/>
    <property type="match status" value="1"/>
</dbReference>
<dbReference type="Proteomes" id="UP000494249">
    <property type="component" value="Unassembled WGS sequence"/>
</dbReference>
<accession>A0A6J4ZX71</accession>
<reference evidence="2 3" key="1">
    <citation type="submission" date="2020-04" db="EMBL/GenBank/DDBJ databases">
        <authorList>
            <person name="De Canck E."/>
        </authorList>
    </citation>
    <scope>NUCLEOTIDE SEQUENCE [LARGE SCALE GENOMIC DNA]</scope>
    <source>
        <strain evidence="2 3">LMG 22037</strain>
    </source>
</reference>
<dbReference type="EMBL" id="CADIKB010000002">
    <property type="protein sequence ID" value="CAB3646241.1"/>
    <property type="molecule type" value="Genomic_DNA"/>
</dbReference>
<dbReference type="PANTHER" id="PTHR30547:SF0">
    <property type="entry name" value="BLR8175 PROTEIN"/>
    <property type="match status" value="1"/>
</dbReference>